<dbReference type="GO" id="GO:0005886">
    <property type="term" value="C:plasma membrane"/>
    <property type="evidence" value="ECO:0007669"/>
    <property type="project" value="UniProtKB-SubCell"/>
</dbReference>
<keyword evidence="5" id="KW-0874">Quinone</keyword>
<protein>
    <recommendedName>
        <fullName evidence="5">NADH-quinone oxidoreductase subunit N</fullName>
        <ecNumber evidence="5">7.1.1.-</ecNumber>
    </recommendedName>
    <alternativeName>
        <fullName evidence="5">NADH dehydrogenase I subunit N</fullName>
    </alternativeName>
    <alternativeName>
        <fullName evidence="5">NDH-1 subunit N</fullName>
    </alternativeName>
</protein>
<dbReference type="NCBIfam" id="NF004441">
    <property type="entry name" value="PRK05777.1-4"/>
    <property type="match status" value="1"/>
</dbReference>
<feature type="domain" description="NADH:quinone oxidoreductase/Mrp antiporter transmembrane" evidence="7">
    <location>
        <begin position="173"/>
        <end position="472"/>
    </location>
</feature>
<comment type="caution">
    <text evidence="8">The sequence shown here is derived from an EMBL/GenBank/DDBJ whole genome shotgun (WGS) entry which is preliminary data.</text>
</comment>
<feature type="transmembrane region" description="Helical" evidence="5">
    <location>
        <begin position="375"/>
        <end position="397"/>
    </location>
</feature>
<dbReference type="GO" id="GO:0048038">
    <property type="term" value="F:quinone binding"/>
    <property type="evidence" value="ECO:0007669"/>
    <property type="project" value="UniProtKB-KW"/>
</dbReference>
<keyword evidence="4 5" id="KW-0472">Membrane</keyword>
<feature type="transmembrane region" description="Helical" evidence="5">
    <location>
        <begin position="176"/>
        <end position="197"/>
    </location>
</feature>
<dbReference type="EMBL" id="MSGO01000008">
    <property type="protein sequence ID" value="OLL15602.1"/>
    <property type="molecule type" value="Genomic_DNA"/>
</dbReference>
<comment type="function">
    <text evidence="5">NDH-1 shuttles electrons from NADH, via FMN and iron-sulfur (Fe-S) centers, to quinones in the respiratory chain. The immediate electron acceptor for the enzyme in this species is believed to be a menaquinone. Couples the redox reaction to proton translocation (for every two electrons transferred, four hydrogen ions are translocated across the cytoplasmic membrane), and thus conserves the redox energy in a proton gradient.</text>
</comment>
<accession>A0A1Q8I3D4</accession>
<dbReference type="NCBIfam" id="TIGR01770">
    <property type="entry name" value="NDH_I_N"/>
    <property type="match status" value="1"/>
</dbReference>
<proteinExistence type="inferred from homology"/>
<feature type="transmembrane region" description="Helical" evidence="5">
    <location>
        <begin position="424"/>
        <end position="443"/>
    </location>
</feature>
<keyword evidence="5" id="KW-1278">Translocase</keyword>
<dbReference type="PANTHER" id="PTHR22773">
    <property type="entry name" value="NADH DEHYDROGENASE"/>
    <property type="match status" value="1"/>
</dbReference>
<dbReference type="AlphaFoldDB" id="A0A1Q8I3D4"/>
<sequence length="537" mass="55945">MSPSATAPIVNWDALTPVLIILGAGVLGVLVEAFITRPARLAIQSTLSFLAILASGVSLFLRWGEVKAAGAAAAAVPQFQLPKGFLPGARMSAGLTEDPFSIAAQGILLVIGLLAVMVMADRTTVGDGAFAAQAADRPGSAEESESILAGWTTTEVFPLTLFSLGGMMLFGASSDLITLFVILEMISLPLYILAATARHRRLLSQEAALKYFVLGAFASAFLLMGAALLYGVAGAVDYKTLGESVRTAAGQDWLILAGLMMVIIGLLFKVAAVPFHAWSPDVYQGAPTPVTGFMAAGVKAAAFLALVRFYYMIAGAMGWDLAPALWAVAALTMLLGTVVGVVQRDVKRMLAYSAIAHAGFMLIGILAYSKAAISALSFYALTYGIATVGAFGIITLVRSNRDGSVGGEDGDLEAFKGLGRRSPWAAGAMTVFLLSFAGVPLTAGFMAKFRLFAAGLSGSGMPFVILAVVCSAVTAFFYMRLIVLMFFHEPAGERSVVVASRGPILLAVGVAVIATIGLGVLPQTAFDLFDQTAMLLP</sequence>
<dbReference type="HAMAP" id="MF_00445">
    <property type="entry name" value="NDH1_NuoN_1"/>
    <property type="match status" value="1"/>
</dbReference>
<dbReference type="RefSeq" id="WP_075248460.1">
    <property type="nucleotide sequence ID" value="NZ_MSGO01000008.1"/>
</dbReference>
<feature type="transmembrane region" description="Helical" evidence="5">
    <location>
        <begin position="463"/>
        <end position="483"/>
    </location>
</feature>
<feature type="transmembrane region" description="Helical" evidence="5">
    <location>
        <begin position="209"/>
        <end position="233"/>
    </location>
</feature>
<evidence type="ECO:0000256" key="6">
    <source>
        <dbReference type="RuleBase" id="RU000320"/>
    </source>
</evidence>
<feature type="transmembrane region" description="Helical" evidence="5">
    <location>
        <begin position="14"/>
        <end position="34"/>
    </location>
</feature>
<feature type="transmembrane region" description="Helical" evidence="5">
    <location>
        <begin position="349"/>
        <end position="369"/>
    </location>
</feature>
<dbReference type="EC" id="7.1.1.-" evidence="5"/>
<keyword evidence="5" id="KW-0520">NAD</keyword>
<comment type="subcellular location">
    <subcellularLocation>
        <location evidence="5">Cell membrane</location>
        <topology evidence="5">Multi-pass membrane protein</topology>
    </subcellularLocation>
    <subcellularLocation>
        <location evidence="1">Endomembrane system</location>
        <topology evidence="1">Multi-pass membrane protein</topology>
    </subcellularLocation>
    <subcellularLocation>
        <location evidence="6">Membrane</location>
        <topology evidence="6">Multi-pass membrane protein</topology>
    </subcellularLocation>
</comment>
<comment type="similarity">
    <text evidence="5">Belongs to the complex I subunit 2 family.</text>
</comment>
<comment type="catalytic activity">
    <reaction evidence="5">
        <text>a quinone + NADH + 5 H(+)(in) = a quinol + NAD(+) + 4 H(+)(out)</text>
        <dbReference type="Rhea" id="RHEA:57888"/>
        <dbReference type="ChEBI" id="CHEBI:15378"/>
        <dbReference type="ChEBI" id="CHEBI:24646"/>
        <dbReference type="ChEBI" id="CHEBI:57540"/>
        <dbReference type="ChEBI" id="CHEBI:57945"/>
        <dbReference type="ChEBI" id="CHEBI:132124"/>
    </reaction>
</comment>
<feature type="transmembrane region" description="Helical" evidence="5">
    <location>
        <begin position="290"/>
        <end position="311"/>
    </location>
</feature>
<dbReference type="InterPro" id="IPR010096">
    <property type="entry name" value="NADH-Q_OxRdtase_suN/2"/>
</dbReference>
<dbReference type="InterPro" id="IPR001750">
    <property type="entry name" value="ND/Mrp_TM"/>
</dbReference>
<dbReference type="GO" id="GO:0042773">
    <property type="term" value="P:ATP synthesis coupled electron transport"/>
    <property type="evidence" value="ECO:0007669"/>
    <property type="project" value="InterPro"/>
</dbReference>
<evidence type="ECO:0000313" key="9">
    <source>
        <dbReference type="Proteomes" id="UP000185736"/>
    </source>
</evidence>
<evidence type="ECO:0000259" key="7">
    <source>
        <dbReference type="Pfam" id="PF00361"/>
    </source>
</evidence>
<keyword evidence="2 5" id="KW-0812">Transmembrane</keyword>
<feature type="transmembrane region" description="Helical" evidence="5">
    <location>
        <begin position="253"/>
        <end position="278"/>
    </location>
</feature>
<evidence type="ECO:0000256" key="5">
    <source>
        <dbReference type="HAMAP-Rule" id="MF_00445"/>
    </source>
</evidence>
<keyword evidence="3 5" id="KW-1133">Transmembrane helix</keyword>
<feature type="transmembrane region" description="Helical" evidence="5">
    <location>
        <begin position="41"/>
        <end position="61"/>
    </location>
</feature>
<keyword evidence="5" id="KW-1003">Cell membrane</keyword>
<dbReference type="GO" id="GO:0012505">
    <property type="term" value="C:endomembrane system"/>
    <property type="evidence" value="ECO:0007669"/>
    <property type="project" value="UniProtKB-SubCell"/>
</dbReference>
<dbReference type="GO" id="GO:0050136">
    <property type="term" value="F:NADH dehydrogenase (quinone) (non-electrogenic) activity"/>
    <property type="evidence" value="ECO:0007669"/>
    <property type="project" value="UniProtKB-UniRule"/>
</dbReference>
<feature type="transmembrane region" description="Helical" evidence="5">
    <location>
        <begin position="504"/>
        <end position="526"/>
    </location>
</feature>
<dbReference type="Proteomes" id="UP000185736">
    <property type="component" value="Unassembled WGS sequence"/>
</dbReference>
<name>A0A1Q8I3D4_9ACTO</name>
<evidence type="ECO:0000256" key="3">
    <source>
        <dbReference type="ARBA" id="ARBA00022989"/>
    </source>
</evidence>
<feature type="transmembrane region" description="Helical" evidence="5">
    <location>
        <begin position="323"/>
        <end position="342"/>
    </location>
</feature>
<evidence type="ECO:0000256" key="2">
    <source>
        <dbReference type="ARBA" id="ARBA00022692"/>
    </source>
</evidence>
<evidence type="ECO:0000313" key="8">
    <source>
        <dbReference type="EMBL" id="OLL15602.1"/>
    </source>
</evidence>
<feature type="transmembrane region" description="Helical" evidence="5">
    <location>
        <begin position="100"/>
        <end position="120"/>
    </location>
</feature>
<evidence type="ECO:0000256" key="4">
    <source>
        <dbReference type="ARBA" id="ARBA00023136"/>
    </source>
</evidence>
<evidence type="ECO:0000256" key="1">
    <source>
        <dbReference type="ARBA" id="ARBA00004127"/>
    </source>
</evidence>
<keyword evidence="5" id="KW-0813">Transport</keyword>
<dbReference type="GO" id="GO:0008137">
    <property type="term" value="F:NADH dehydrogenase (ubiquinone) activity"/>
    <property type="evidence" value="ECO:0007669"/>
    <property type="project" value="InterPro"/>
</dbReference>
<comment type="subunit">
    <text evidence="5">NDH-1 is composed of 14 different subunits. Subunits NuoA, H, J, K, L, M, N constitute the membrane sector of the complex.</text>
</comment>
<reference evidence="8 9" key="1">
    <citation type="submission" date="2016-12" db="EMBL/GenBank/DDBJ databases">
        <title>Genomic comparison of strains in the 'Actinomyces naeslundii' group.</title>
        <authorList>
            <person name="Mughal S.R."/>
            <person name="Do T."/>
            <person name="Gilbert S.C."/>
            <person name="Witherden E.A."/>
            <person name="Didelot X."/>
            <person name="Beighton D."/>
        </authorList>
    </citation>
    <scope>NUCLEOTIDE SEQUENCE [LARGE SCALE GENOMIC DNA]</scope>
    <source>
        <strain evidence="8 9">S64C</strain>
    </source>
</reference>
<gene>
    <name evidence="5" type="primary">nuoN</name>
    <name evidence="8" type="ORF">BKH32_02425</name>
</gene>
<organism evidence="8 9">
    <name type="scientific">Actinomyces oris</name>
    <dbReference type="NCBI Taxonomy" id="544580"/>
    <lineage>
        <taxon>Bacteria</taxon>
        <taxon>Bacillati</taxon>
        <taxon>Actinomycetota</taxon>
        <taxon>Actinomycetes</taxon>
        <taxon>Actinomycetales</taxon>
        <taxon>Actinomycetaceae</taxon>
        <taxon>Actinomyces</taxon>
    </lineage>
</organism>
<dbReference type="Pfam" id="PF00361">
    <property type="entry name" value="Proton_antipo_M"/>
    <property type="match status" value="1"/>
</dbReference>